<dbReference type="Pfam" id="PF07609">
    <property type="entry name" value="DUF1572"/>
    <property type="match status" value="1"/>
</dbReference>
<dbReference type="SUPFAM" id="SSF109854">
    <property type="entry name" value="DinB/YfiT-like putative metalloenzymes"/>
    <property type="match status" value="1"/>
</dbReference>
<dbReference type="STRING" id="362413.RC62_2595"/>
<dbReference type="InterPro" id="IPR034660">
    <property type="entry name" value="DinB/YfiT-like"/>
</dbReference>
<evidence type="ECO:0000313" key="2">
    <source>
        <dbReference type="Proteomes" id="UP000050443"/>
    </source>
</evidence>
<dbReference type="InterPro" id="IPR011466">
    <property type="entry name" value="DUF1572"/>
</dbReference>
<reference evidence="1 2" key="1">
    <citation type="submission" date="2014-09" db="EMBL/GenBank/DDBJ databases">
        <title>Genome sequence of Flavobacterium aquidurense RC62.</title>
        <authorList>
            <person name="Kim J.F."/>
            <person name="Kwak M.-J."/>
        </authorList>
    </citation>
    <scope>NUCLEOTIDE SEQUENCE [LARGE SCALE GENOMIC DNA]</scope>
    <source>
        <strain evidence="1 2">RC62</strain>
    </source>
</reference>
<comment type="caution">
    <text evidence="1">The sequence shown here is derived from an EMBL/GenBank/DDBJ whole genome shotgun (WGS) entry which is preliminary data.</text>
</comment>
<gene>
    <name evidence="1" type="ORF">RC62_2595</name>
</gene>
<organism evidence="1 2">
    <name type="scientific">Flavobacterium aquidurense</name>
    <dbReference type="NCBI Taxonomy" id="362413"/>
    <lineage>
        <taxon>Bacteria</taxon>
        <taxon>Pseudomonadati</taxon>
        <taxon>Bacteroidota</taxon>
        <taxon>Flavobacteriia</taxon>
        <taxon>Flavobacteriales</taxon>
        <taxon>Flavobacteriaceae</taxon>
        <taxon>Flavobacterium</taxon>
    </lineage>
</organism>
<evidence type="ECO:0000313" key="1">
    <source>
        <dbReference type="EMBL" id="KQB37429.1"/>
    </source>
</evidence>
<name>A0A0Q0S2C4_9FLAO</name>
<dbReference type="OrthoDB" id="68731at2"/>
<accession>A0A0Q0S2C4</accession>
<sequence length="191" mass="22457">MNATESYLESVKKQFLYYKTLGEKAMDQLQPDQLFVAVNEDTNSIATIIKHISGNMLSRWTDFLTSDGEKEWRNRDAEFENDLQSKEEVIKHWNMGWDCFLNALNSLNPEQLSDIIYIRNEGHTVIEAINRQLAHYPYHIGQIVFYAKQLKNGSWDSLSIPRNKSENYNAEKFAKEKEIKNFTEEELKRLK</sequence>
<dbReference type="Proteomes" id="UP000050443">
    <property type="component" value="Unassembled WGS sequence"/>
</dbReference>
<protein>
    <submittedName>
        <fullName evidence="1">DUF1572 multi-domain protein</fullName>
    </submittedName>
</protein>
<dbReference type="AlphaFoldDB" id="A0A0Q0S2C4"/>
<proteinExistence type="predicted"/>
<dbReference type="EMBL" id="JRLF01000015">
    <property type="protein sequence ID" value="KQB37429.1"/>
    <property type="molecule type" value="Genomic_DNA"/>
</dbReference>
<dbReference type="PATRIC" id="fig|362413.3.peg.2541"/>
<dbReference type="Gene3D" id="1.20.120.450">
    <property type="entry name" value="dinb family like domain"/>
    <property type="match status" value="1"/>
</dbReference>
<dbReference type="RefSeq" id="WP_055098597.1">
    <property type="nucleotide sequence ID" value="NZ_JRLF01000015.1"/>
</dbReference>